<dbReference type="InterPro" id="IPR036875">
    <property type="entry name" value="Znf_CCHC_sf"/>
</dbReference>
<keyword evidence="3" id="KW-1185">Reference proteome</keyword>
<accession>A0A517LMY0</accession>
<dbReference type="EMBL" id="CP042200">
    <property type="protein sequence ID" value="QDS76971.1"/>
    <property type="molecule type" value="Genomic_DNA"/>
</dbReference>
<dbReference type="SUPFAM" id="SSF57756">
    <property type="entry name" value="Retrovirus zinc finger-like domains"/>
    <property type="match status" value="1"/>
</dbReference>
<evidence type="ECO:0000313" key="3">
    <source>
        <dbReference type="Proteomes" id="UP000316270"/>
    </source>
</evidence>
<feature type="compositionally biased region" description="Polar residues" evidence="1">
    <location>
        <begin position="709"/>
        <end position="729"/>
    </location>
</feature>
<sequence length="798" mass="87100">MEPLRPRHGPNGPRQEVQKKKFEIVGPNPGSSEKSAASFRKEVCGHCNKPGHQERSCFIKYPEKVPFCTHCQLPGHYDSTCRIKRGSDKTASPNHRPKPWTADTETSRVSPLPFGPVLQTISRDQIEGNTIPAGQARIIELQDVSSYNWLKSAKPTIMIPGQPPTWTPHHDYVQLEEDHGIFYRDPNAAHFPTFPMEPAVRSVLQTNPAFPCSDVDVFGCGATLGNLLRYACGVDCDRAFRFRVDVIGDTVFFTRKENDPREIIPDVRGYGHTFPEAFTTWTPGTENSRTHQRVARYQLGGLNILIRFEGDAVYGGADTRQVVDSAVQAADVEALAHSMARSSINPRLQKPGPLALNIVRGGRIISQNMILDIKTRGKSKDVVEITAKEMPRLWIRQIPYFALAQHTKGLFRPHDMKVYNVKDKFEEWEQINREGICNLVSLIKKIVQFAKTTPSKKLEVCYSPIGERKLEFREQAAGLANILPDDLVVRWSGNRPRTGPLKLGPSVAKPSFLASTIPTADYQGLGRSSSNYSNTFRVQTKRHNIDSLTAQSGPKYASPDQPSTSRRVVGPNHSKAPLPAANLPVANHPVSGRPVVCRRIADSPVENRPAASRPLLNFSVTNTKVVAPPNVNRPVAYRPARHTAGPTAASFLGPASQVEDHAFALPPTAKAQTEVSSPGFAFSNPVGKTLGPSSAKNLIPILTDAPVQASTKPATATTITSSQAPSVTSRPVPDLATPAVSAPDVSTPPASIQQATPTLAPPRLLPVPSADVSTSSQSSSAVPAPGKLMFKRYFKDKL</sequence>
<dbReference type="STRING" id="50376.A0A517LMY0"/>
<reference evidence="2 3" key="1">
    <citation type="submission" date="2019-07" db="EMBL/GenBank/DDBJ databases">
        <title>Finished genome of Venturia effusa.</title>
        <authorList>
            <person name="Young C.A."/>
            <person name="Cox M.P."/>
            <person name="Ganley A.R.D."/>
            <person name="David W.J."/>
        </authorList>
    </citation>
    <scope>NUCLEOTIDE SEQUENCE [LARGE SCALE GENOMIC DNA]</scope>
    <source>
        <strain evidence="3">albino</strain>
    </source>
</reference>
<dbReference type="AlphaFoldDB" id="A0A517LMY0"/>
<feature type="region of interest" description="Disordered" evidence="1">
    <location>
        <begin position="544"/>
        <end position="586"/>
    </location>
</feature>
<dbReference type="PANTHER" id="PTHR35179:SF2">
    <property type="entry name" value="START DOMAIN-CONTAINING PROTEIN"/>
    <property type="match status" value="1"/>
</dbReference>
<name>A0A517LMY0_9PEZI</name>
<feature type="compositionally biased region" description="Low complexity" evidence="1">
    <location>
        <begin position="576"/>
        <end position="586"/>
    </location>
</feature>
<protein>
    <recommendedName>
        <fullName evidence="4">CCHC-type domain-containing protein</fullName>
    </recommendedName>
</protein>
<organism evidence="2 3">
    <name type="scientific">Venturia effusa</name>
    <dbReference type="NCBI Taxonomy" id="50376"/>
    <lineage>
        <taxon>Eukaryota</taxon>
        <taxon>Fungi</taxon>
        <taxon>Dikarya</taxon>
        <taxon>Ascomycota</taxon>
        <taxon>Pezizomycotina</taxon>
        <taxon>Dothideomycetes</taxon>
        <taxon>Pleosporomycetidae</taxon>
        <taxon>Venturiales</taxon>
        <taxon>Venturiaceae</taxon>
        <taxon>Venturia</taxon>
    </lineage>
</organism>
<feature type="region of interest" description="Disordered" evidence="1">
    <location>
        <begin position="1"/>
        <end position="36"/>
    </location>
</feature>
<dbReference type="GO" id="GO:0008270">
    <property type="term" value="F:zinc ion binding"/>
    <property type="evidence" value="ECO:0007669"/>
    <property type="project" value="InterPro"/>
</dbReference>
<feature type="compositionally biased region" description="Low complexity" evidence="1">
    <location>
        <begin position="766"/>
        <end position="783"/>
    </location>
</feature>
<evidence type="ECO:0000256" key="1">
    <source>
        <dbReference type="SAM" id="MobiDB-lite"/>
    </source>
</evidence>
<evidence type="ECO:0008006" key="4">
    <source>
        <dbReference type="Google" id="ProtNLM"/>
    </source>
</evidence>
<evidence type="ECO:0000313" key="2">
    <source>
        <dbReference type="EMBL" id="QDS76971.1"/>
    </source>
</evidence>
<dbReference type="Proteomes" id="UP000316270">
    <property type="component" value="Chromosome 16"/>
</dbReference>
<dbReference type="PANTHER" id="PTHR35179">
    <property type="entry name" value="PROTEIN CBG02620"/>
    <property type="match status" value="1"/>
</dbReference>
<gene>
    <name evidence="2" type="ORF">FKW77_005547</name>
</gene>
<dbReference type="GO" id="GO:0003676">
    <property type="term" value="F:nucleic acid binding"/>
    <property type="evidence" value="ECO:0007669"/>
    <property type="project" value="InterPro"/>
</dbReference>
<feature type="region of interest" description="Disordered" evidence="1">
    <location>
        <begin position="86"/>
        <end position="108"/>
    </location>
</feature>
<feature type="region of interest" description="Disordered" evidence="1">
    <location>
        <begin position="709"/>
        <end position="783"/>
    </location>
</feature>
<dbReference type="OrthoDB" id="5393654at2759"/>
<proteinExistence type="predicted"/>